<feature type="domain" description="HAT C-terminal dimerisation" evidence="1">
    <location>
        <begin position="17"/>
        <end position="82"/>
    </location>
</feature>
<comment type="caution">
    <text evidence="2">The sequence shown here is derived from an EMBL/GenBank/DDBJ whole genome shotgun (WGS) entry which is preliminary data.</text>
</comment>
<evidence type="ECO:0000259" key="1">
    <source>
        <dbReference type="Pfam" id="PF05699"/>
    </source>
</evidence>
<dbReference type="SUPFAM" id="SSF53098">
    <property type="entry name" value="Ribonuclease H-like"/>
    <property type="match status" value="1"/>
</dbReference>
<organism evidence="2 3">
    <name type="scientific">Lactuca sativa</name>
    <name type="common">Garden lettuce</name>
    <dbReference type="NCBI Taxonomy" id="4236"/>
    <lineage>
        <taxon>Eukaryota</taxon>
        <taxon>Viridiplantae</taxon>
        <taxon>Streptophyta</taxon>
        <taxon>Embryophyta</taxon>
        <taxon>Tracheophyta</taxon>
        <taxon>Spermatophyta</taxon>
        <taxon>Magnoliopsida</taxon>
        <taxon>eudicotyledons</taxon>
        <taxon>Gunneridae</taxon>
        <taxon>Pentapetalae</taxon>
        <taxon>asterids</taxon>
        <taxon>campanulids</taxon>
        <taxon>Asterales</taxon>
        <taxon>Asteraceae</taxon>
        <taxon>Cichorioideae</taxon>
        <taxon>Cichorieae</taxon>
        <taxon>Lactucinae</taxon>
        <taxon>Lactuca</taxon>
    </lineage>
</organism>
<name>A0A9R1V0V3_LACSA</name>
<accession>A0A9R1V0V3</accession>
<dbReference type="GO" id="GO:0046983">
    <property type="term" value="F:protein dimerization activity"/>
    <property type="evidence" value="ECO:0007669"/>
    <property type="project" value="InterPro"/>
</dbReference>
<proteinExistence type="predicted"/>
<gene>
    <name evidence="2" type="ORF">LSAT_V11C700368800</name>
</gene>
<keyword evidence="3" id="KW-1185">Reference proteome</keyword>
<reference evidence="2 3" key="1">
    <citation type="journal article" date="2017" name="Nat. Commun.">
        <title>Genome assembly with in vitro proximity ligation data and whole-genome triplication in lettuce.</title>
        <authorList>
            <person name="Reyes-Chin-Wo S."/>
            <person name="Wang Z."/>
            <person name="Yang X."/>
            <person name="Kozik A."/>
            <person name="Arikit S."/>
            <person name="Song C."/>
            <person name="Xia L."/>
            <person name="Froenicke L."/>
            <person name="Lavelle D.O."/>
            <person name="Truco M.J."/>
            <person name="Xia R."/>
            <person name="Zhu S."/>
            <person name="Xu C."/>
            <person name="Xu H."/>
            <person name="Xu X."/>
            <person name="Cox K."/>
            <person name="Korf I."/>
            <person name="Meyers B.C."/>
            <person name="Michelmore R.W."/>
        </authorList>
    </citation>
    <scope>NUCLEOTIDE SEQUENCE [LARGE SCALE GENOMIC DNA]</scope>
    <source>
        <strain evidence="3">cv. Salinas</strain>
        <tissue evidence="2">Seedlings</tissue>
    </source>
</reference>
<dbReference type="EMBL" id="NBSK02000007">
    <property type="protein sequence ID" value="KAJ0197461.1"/>
    <property type="molecule type" value="Genomic_DNA"/>
</dbReference>
<protein>
    <recommendedName>
        <fullName evidence="1">HAT C-terminal dimerisation domain-containing protein</fullName>
    </recommendedName>
</protein>
<evidence type="ECO:0000313" key="3">
    <source>
        <dbReference type="Proteomes" id="UP000235145"/>
    </source>
</evidence>
<dbReference type="Pfam" id="PF05699">
    <property type="entry name" value="Dimer_Tnp_hAT"/>
    <property type="match status" value="1"/>
</dbReference>
<dbReference type="AlphaFoldDB" id="A0A9R1V0V3"/>
<evidence type="ECO:0000313" key="2">
    <source>
        <dbReference type="EMBL" id="KAJ0197461.1"/>
    </source>
</evidence>
<dbReference type="InterPro" id="IPR008906">
    <property type="entry name" value="HATC_C_dom"/>
</dbReference>
<dbReference type="InterPro" id="IPR012337">
    <property type="entry name" value="RNaseH-like_sf"/>
</dbReference>
<sequence length="140" mass="15942">MKKGIYSLVGTQADAVTMDTINWWATYGVEIPDLADVAKRILSISSSSAERNWSTYSHIHSIKRNCLNGPRGDKLVCIHSNIRLLSRFSESYKAGRNKKWDINPESDHTKCSSARLEEMVWENLDVECVANERGKRQQIN</sequence>
<dbReference type="Proteomes" id="UP000235145">
    <property type="component" value="Unassembled WGS sequence"/>
</dbReference>